<dbReference type="KEGG" id="ccoo:ATE51_03540"/>
<protein>
    <submittedName>
        <fullName evidence="17">Flagellar motor protein MotB</fullName>
    </submittedName>
</protein>
<dbReference type="EMBL" id="AACQHW010000004">
    <property type="protein sequence ID" value="EAL6850788.1"/>
    <property type="molecule type" value="Genomic_DNA"/>
</dbReference>
<evidence type="ECO:0000313" key="21">
    <source>
        <dbReference type="Proteomes" id="UP000409545"/>
    </source>
</evidence>
<keyword evidence="17" id="KW-0969">Cilium</keyword>
<evidence type="ECO:0000313" key="12">
    <source>
        <dbReference type="EMBL" id="EAJ1078033.1"/>
    </source>
</evidence>
<dbReference type="GeneID" id="66544661"/>
<evidence type="ECO:0000313" key="19">
    <source>
        <dbReference type="Proteomes" id="UP000361993"/>
    </source>
</evidence>
<gene>
    <name evidence="17" type="primary">motB</name>
    <name evidence="15" type="ORF">B9Q54_01615</name>
    <name evidence="11" type="ORF">BU953_00665</name>
    <name evidence="12" type="ORF">BU953_10620</name>
    <name evidence="14" type="ORF">C6T04_02880</name>
    <name evidence="13" type="ORF">CJD00_01945</name>
    <name evidence="16" type="ORF">DSX26_04815</name>
    <name evidence="17" type="ORF">DYU70_05285</name>
</gene>
<evidence type="ECO:0000313" key="11">
    <source>
        <dbReference type="EMBL" id="EAJ1076146.1"/>
    </source>
</evidence>
<dbReference type="OrthoDB" id="5292153at2"/>
<dbReference type="PROSITE" id="PS51123">
    <property type="entry name" value="OMPA_2"/>
    <property type="match status" value="1"/>
</dbReference>
<organism evidence="17 22">
    <name type="scientific">Campylobacter coli</name>
    <dbReference type="NCBI Taxonomy" id="195"/>
    <lineage>
        <taxon>Bacteria</taxon>
        <taxon>Pseudomonadati</taxon>
        <taxon>Campylobacterota</taxon>
        <taxon>Epsilonproteobacteria</taxon>
        <taxon>Campylobacterales</taxon>
        <taxon>Campylobacteraceae</taxon>
        <taxon>Campylobacter</taxon>
    </lineage>
</organism>
<dbReference type="CDD" id="cd07185">
    <property type="entry name" value="OmpA_C-like"/>
    <property type="match status" value="1"/>
</dbReference>
<evidence type="ECO:0000313" key="17">
    <source>
        <dbReference type="EMBL" id="EAL9204572.1"/>
    </source>
</evidence>
<reference evidence="17 22" key="2">
    <citation type="submission" date="2018-08" db="EMBL/GenBank/DDBJ databases">
        <authorList>
            <consortium name="NARMS: The National Antimicrobial Resistance Monitoring System"/>
        </authorList>
    </citation>
    <scope>NUCLEOTIDE SEQUENCE [LARGE SCALE GENOMIC DNA]</scope>
    <source>
        <strain evidence="17 22">CVM N17C171</strain>
        <strain evidence="16 18">CVM N17C548</strain>
        <strain evidence="14 20">FSIS11807978</strain>
        <strain evidence="11 23">FSIS1609200</strain>
        <strain evidence="15 21">FSIS1711007</strain>
    </source>
</reference>
<dbReference type="Pfam" id="PF13677">
    <property type="entry name" value="MotB_plug"/>
    <property type="match status" value="1"/>
</dbReference>
<keyword evidence="5 9" id="KW-1133">Transmembrane helix</keyword>
<evidence type="ECO:0000256" key="8">
    <source>
        <dbReference type="SAM" id="Coils"/>
    </source>
</evidence>
<dbReference type="Proteomes" id="UP000361993">
    <property type="component" value="Unassembled WGS sequence"/>
</dbReference>
<dbReference type="EMBL" id="AACSIE010000004">
    <property type="protein sequence ID" value="EAL9204572.1"/>
    <property type="molecule type" value="Genomic_DNA"/>
</dbReference>
<evidence type="ECO:0000256" key="4">
    <source>
        <dbReference type="ARBA" id="ARBA00022692"/>
    </source>
</evidence>
<feature type="transmembrane region" description="Helical" evidence="9">
    <location>
        <begin position="20"/>
        <end position="38"/>
    </location>
</feature>
<proteinExistence type="inferred from homology"/>
<feature type="coiled-coil region" evidence="8">
    <location>
        <begin position="78"/>
        <end position="112"/>
    </location>
</feature>
<dbReference type="EMBL" id="AABUYW010000092">
    <property type="protein sequence ID" value="EAJ1078033.1"/>
    <property type="molecule type" value="Genomic_DNA"/>
</dbReference>
<dbReference type="PANTHER" id="PTHR30329:SF21">
    <property type="entry name" value="LIPOPROTEIN YIAD-RELATED"/>
    <property type="match status" value="1"/>
</dbReference>
<dbReference type="Gene3D" id="3.30.1330.60">
    <property type="entry name" value="OmpA-like domain"/>
    <property type="match status" value="1"/>
</dbReference>
<evidence type="ECO:0000313" key="15">
    <source>
        <dbReference type="EMBL" id="EAK5102976.1"/>
    </source>
</evidence>
<dbReference type="GO" id="GO:0005886">
    <property type="term" value="C:plasma membrane"/>
    <property type="evidence" value="ECO:0007669"/>
    <property type="project" value="UniProtKB-SubCell"/>
</dbReference>
<evidence type="ECO:0000313" key="20">
    <source>
        <dbReference type="Proteomes" id="UP000365807"/>
    </source>
</evidence>
<evidence type="ECO:0000313" key="23">
    <source>
        <dbReference type="Proteomes" id="UP000557830"/>
    </source>
</evidence>
<dbReference type="EMBL" id="AACDUL010000002">
    <property type="protein sequence ID" value="EAK1509046.1"/>
    <property type="molecule type" value="Genomic_DNA"/>
</dbReference>
<evidence type="ECO:0000256" key="2">
    <source>
        <dbReference type="ARBA" id="ARBA00008914"/>
    </source>
</evidence>
<dbReference type="Proteomes" id="UP000557830">
    <property type="component" value="Unassembled WGS sequence"/>
</dbReference>
<dbReference type="SUPFAM" id="SSF103088">
    <property type="entry name" value="OmpA-like"/>
    <property type="match status" value="1"/>
</dbReference>
<reference evidence="13 19" key="1">
    <citation type="submission" date="2018-05" db="EMBL/GenBank/DDBJ databases">
        <authorList>
            <consortium name="GenomeTrakr network: Whole genome sequencing for foodborne pathogen traceback"/>
        </authorList>
    </citation>
    <scope>NUCLEOTIDE SEQUENCE [LARGE SCALE GENOMIC DNA]</scope>
    <source>
        <strain evidence="13 19">NC_C6016</strain>
    </source>
</reference>
<comment type="subcellular location">
    <subcellularLocation>
        <location evidence="1">Cell membrane</location>
        <topology evidence="1">Single-pass membrane protein</topology>
    </subcellularLocation>
</comment>
<dbReference type="InterPro" id="IPR036737">
    <property type="entry name" value="OmpA-like_sf"/>
</dbReference>
<dbReference type="InterPro" id="IPR025713">
    <property type="entry name" value="MotB-like_N_dom"/>
</dbReference>
<dbReference type="AlphaFoldDB" id="A0A0Q2KPU3"/>
<dbReference type="PANTHER" id="PTHR30329">
    <property type="entry name" value="STATOR ELEMENT OF FLAGELLAR MOTOR COMPLEX"/>
    <property type="match status" value="1"/>
</dbReference>
<evidence type="ECO:0000313" key="13">
    <source>
        <dbReference type="EMBL" id="EAK1509046.1"/>
    </source>
</evidence>
<keyword evidence="8" id="KW-0175">Coiled coil</keyword>
<keyword evidence="6 7" id="KW-0472">Membrane</keyword>
<dbReference type="EMBL" id="AABUYW010000001">
    <property type="protein sequence ID" value="EAJ1076146.1"/>
    <property type="molecule type" value="Genomic_DNA"/>
</dbReference>
<dbReference type="RefSeq" id="WP_002778217.1">
    <property type="nucleotide sequence ID" value="NZ_AANHVQ020000005.1"/>
</dbReference>
<dbReference type="Proteomes" id="UP000365807">
    <property type="component" value="Unassembled WGS sequence"/>
</dbReference>
<evidence type="ECO:0000256" key="3">
    <source>
        <dbReference type="ARBA" id="ARBA00022475"/>
    </source>
</evidence>
<dbReference type="InterPro" id="IPR006665">
    <property type="entry name" value="OmpA-like"/>
</dbReference>
<keyword evidence="3" id="KW-1003">Cell membrane</keyword>
<dbReference type="eggNOG" id="COG1360">
    <property type="taxonomic scope" value="Bacteria"/>
</dbReference>
<evidence type="ECO:0000313" key="22">
    <source>
        <dbReference type="Proteomes" id="UP000411403"/>
    </source>
</evidence>
<dbReference type="KEGG" id="ccof:VC76_01780"/>
<feature type="domain" description="OmpA-like" evidence="10">
    <location>
        <begin position="110"/>
        <end position="226"/>
    </location>
</feature>
<dbReference type="NCBIfam" id="NF006285">
    <property type="entry name" value="PRK08457.1"/>
    <property type="match status" value="1"/>
</dbReference>
<dbReference type="Proteomes" id="UP000409545">
    <property type="component" value="Unassembled WGS sequence"/>
</dbReference>
<evidence type="ECO:0000256" key="7">
    <source>
        <dbReference type="PROSITE-ProRule" id="PRU00473"/>
    </source>
</evidence>
<evidence type="ECO:0000313" key="14">
    <source>
        <dbReference type="EMBL" id="EAK4357875.1"/>
    </source>
</evidence>
<evidence type="ECO:0000256" key="9">
    <source>
        <dbReference type="SAM" id="Phobius"/>
    </source>
</evidence>
<dbReference type="STRING" id="195.ATE51_03540"/>
<evidence type="ECO:0000259" key="10">
    <source>
        <dbReference type="PROSITE" id="PS51123"/>
    </source>
</evidence>
<dbReference type="Proteomes" id="UP000352088">
    <property type="component" value="Unassembled WGS sequence"/>
</dbReference>
<evidence type="ECO:0000256" key="6">
    <source>
        <dbReference type="ARBA" id="ARBA00023136"/>
    </source>
</evidence>
<evidence type="ECO:0000256" key="5">
    <source>
        <dbReference type="ARBA" id="ARBA00022989"/>
    </source>
</evidence>
<evidence type="ECO:0000313" key="16">
    <source>
        <dbReference type="EMBL" id="EAL6850788.1"/>
    </source>
</evidence>
<keyword evidence="17" id="KW-0966">Cell projection</keyword>
<dbReference type="EMBL" id="AACGUZ010000002">
    <property type="protein sequence ID" value="EAK5102976.1"/>
    <property type="molecule type" value="Genomic_DNA"/>
</dbReference>
<keyword evidence="4 9" id="KW-0812">Transmembrane</keyword>
<comment type="similarity">
    <text evidence="2">Belongs to the MotB family.</text>
</comment>
<evidence type="ECO:0000313" key="18">
    <source>
        <dbReference type="Proteomes" id="UP000352088"/>
    </source>
</evidence>
<name>A0A0Q2KPU3_CAMCO</name>
<dbReference type="InterPro" id="IPR050330">
    <property type="entry name" value="Bact_OuterMem_StrucFunc"/>
</dbReference>
<dbReference type="EMBL" id="AACGFG010000003">
    <property type="protein sequence ID" value="EAK4357875.1"/>
    <property type="molecule type" value="Genomic_DNA"/>
</dbReference>
<keyword evidence="17" id="KW-0282">Flagellum</keyword>
<comment type="caution">
    <text evidence="17">The sequence shown here is derived from an EMBL/GenBank/DDBJ whole genome shotgun (WGS) entry which is preliminary data.</text>
</comment>
<accession>A0A0Q2KPU3</accession>
<sequence>MAKKHKCPECPAGEKWAVPYADFLSLLLALFIALWAISKTNPAKVEALKTEFVKIFDYTATQTVQQETQDTYKYKGSQEEKEDELSKLKQMAVNQQEVIKKLQAALDQSENQEILNLPSKVEFERGSAQIVSADIQDYLKRIAQLISYLPPQIEIEIRGYTDNSDSALRSYDLGYTRAENVLKYLIEGGVSTKNINLKSYGLNSPINGNPQALENNRVQIYFKVDIKDNDAKQSVLDLIEKSK</sequence>
<dbReference type="Pfam" id="PF00691">
    <property type="entry name" value="OmpA"/>
    <property type="match status" value="1"/>
</dbReference>
<evidence type="ECO:0000256" key="1">
    <source>
        <dbReference type="ARBA" id="ARBA00004162"/>
    </source>
</evidence>
<dbReference type="Proteomes" id="UP000411403">
    <property type="component" value="Unassembled WGS sequence"/>
</dbReference>